<keyword evidence="2 7" id="KW-0813">Transport</keyword>
<dbReference type="AlphaFoldDB" id="A0A2U2BDF7"/>
<dbReference type="Gene3D" id="2.60.40.1120">
    <property type="entry name" value="Carboxypeptidase-like, regulatory domain"/>
    <property type="match status" value="1"/>
</dbReference>
<dbReference type="InterPro" id="IPR008969">
    <property type="entry name" value="CarboxyPept-like_regulatory"/>
</dbReference>
<dbReference type="Gene3D" id="2.40.170.20">
    <property type="entry name" value="TonB-dependent receptor, beta-barrel domain"/>
    <property type="match status" value="1"/>
</dbReference>
<name>A0A2U2BDF7_9BACT</name>
<dbReference type="Gene3D" id="2.170.130.10">
    <property type="entry name" value="TonB-dependent receptor, plug domain"/>
    <property type="match status" value="1"/>
</dbReference>
<evidence type="ECO:0000256" key="3">
    <source>
        <dbReference type="ARBA" id="ARBA00022452"/>
    </source>
</evidence>
<keyword evidence="6 7" id="KW-0998">Cell outer membrane</keyword>
<dbReference type="EMBL" id="QEWP01000001">
    <property type="protein sequence ID" value="PWE01090.1"/>
    <property type="molecule type" value="Genomic_DNA"/>
</dbReference>
<evidence type="ECO:0000256" key="1">
    <source>
        <dbReference type="ARBA" id="ARBA00004571"/>
    </source>
</evidence>
<evidence type="ECO:0000256" key="7">
    <source>
        <dbReference type="PROSITE-ProRule" id="PRU01360"/>
    </source>
</evidence>
<keyword evidence="5 7" id="KW-0472">Membrane</keyword>
<evidence type="ECO:0000256" key="2">
    <source>
        <dbReference type="ARBA" id="ARBA00022448"/>
    </source>
</evidence>
<proteinExistence type="inferred from homology"/>
<reference evidence="9 10" key="1">
    <citation type="submission" date="2018-05" db="EMBL/GenBank/DDBJ databases">
        <title>Marinilabilia rubrum sp. nov., isolated from saltern sediment.</title>
        <authorList>
            <person name="Zhang R."/>
        </authorList>
    </citation>
    <scope>NUCLEOTIDE SEQUENCE [LARGE SCALE GENOMIC DNA]</scope>
    <source>
        <strain evidence="9 10">WTE16</strain>
    </source>
</reference>
<dbReference type="Pfam" id="PF13715">
    <property type="entry name" value="CarbopepD_reg_2"/>
    <property type="match status" value="1"/>
</dbReference>
<evidence type="ECO:0000313" key="10">
    <source>
        <dbReference type="Proteomes" id="UP000244956"/>
    </source>
</evidence>
<evidence type="ECO:0000313" key="9">
    <source>
        <dbReference type="EMBL" id="PWE01090.1"/>
    </source>
</evidence>
<comment type="caution">
    <text evidence="9">The sequence shown here is derived from an EMBL/GenBank/DDBJ whole genome shotgun (WGS) entry which is preliminary data.</text>
</comment>
<dbReference type="RefSeq" id="WP_109262544.1">
    <property type="nucleotide sequence ID" value="NZ_QEWP01000001.1"/>
</dbReference>
<evidence type="ECO:0000256" key="5">
    <source>
        <dbReference type="ARBA" id="ARBA00023136"/>
    </source>
</evidence>
<dbReference type="SUPFAM" id="SSF56935">
    <property type="entry name" value="Porins"/>
    <property type="match status" value="1"/>
</dbReference>
<dbReference type="InterPro" id="IPR036942">
    <property type="entry name" value="Beta-barrel_TonB_sf"/>
</dbReference>
<dbReference type="SUPFAM" id="SSF49464">
    <property type="entry name" value="Carboxypeptidase regulatory domain-like"/>
    <property type="match status" value="1"/>
</dbReference>
<feature type="domain" description="TonB-dependent receptor plug" evidence="8">
    <location>
        <begin position="121"/>
        <end position="248"/>
    </location>
</feature>
<protein>
    <submittedName>
        <fullName evidence="9">SusC/RagA family TonB-linked outer membrane protein</fullName>
    </submittedName>
</protein>
<accession>A0A2U2BDF7</accession>
<dbReference type="InterPro" id="IPR023996">
    <property type="entry name" value="TonB-dep_OMP_SusC/RagA"/>
</dbReference>
<comment type="similarity">
    <text evidence="7">Belongs to the TonB-dependent receptor family.</text>
</comment>
<organism evidence="9 10">
    <name type="scientific">Marinilabilia rubra</name>
    <dbReference type="NCBI Taxonomy" id="2162893"/>
    <lineage>
        <taxon>Bacteria</taxon>
        <taxon>Pseudomonadati</taxon>
        <taxon>Bacteroidota</taxon>
        <taxon>Bacteroidia</taxon>
        <taxon>Marinilabiliales</taxon>
        <taxon>Marinilabiliaceae</taxon>
        <taxon>Marinilabilia</taxon>
    </lineage>
</organism>
<comment type="subcellular location">
    <subcellularLocation>
        <location evidence="1 7">Cell outer membrane</location>
        <topology evidence="1 7">Multi-pass membrane protein</topology>
    </subcellularLocation>
</comment>
<evidence type="ECO:0000256" key="6">
    <source>
        <dbReference type="ARBA" id="ARBA00023237"/>
    </source>
</evidence>
<sequence length="1032" mass="113472">MKKKLLLKKWLITALMLLYAGFIAAQQIEISGIVTESSNGSPIPGVSVVEKGTTNGTITDLEGNYSLSISDGATVVFSFVGFATQEIVPEASGALNIQMEPAVFDVDEVVVTALGVSREKKALGYSVSELGGDELNTVKDANVMNSLSGKVAGVVITQSTSGPGGGSRVLIRGNNSLRGENQPLYVVDGVPIDNSGIGSAAGAGTGEYSRADYGTGISDINPDDIESVTVLKGPNAAALYGSRAGNGVILITTKKGQARKGLGVSVSSSYTAENPMILPKFQNKYGQGSQGNIPSELDQLKGNGSWGPAFDGSDRLYWTGETKPYIAQPNNVEDFFETGYQLINTISLEGGNEDANLRFSYTNNSTNGILPNSHLDRHNFNFRGFSNLTDKLTLDAKVTFFSQDMKNRAVQGTEGIMAYVYPMPRNTRVDDLKNYQNPEESLDVITYSSSGGNPYWILNHDKNEDSRQRWTGFAKANYEFTSWLSAFARVGTDIVNTKIETVTMPGHHFFADGRFNFSKRKNTETNVDFLLSLNKDLSDSFNLNVNVGGNHSYRTYESINIFGENFKIPSKATVDNAFRTVPGYTPLQEKIVNSLYGAASLSFQNMIYLDVTGRNDWSSTLSSENWSYFYPSVSLSVLAEQLIPGAEDILDMAKVRVSLAQVGNDTNPYQLYEYYNLAQEGYLGTVVVTRPSVRFNEDLKAELITSTEAGLEWSLLKNRLYGDFSWYNIKTEDLIFDVEVPASTGYSFFRENVGELQNTGVELLLGGRPLDLGDFSWDVSFNYAKNKNELISLIEDTEVFPFSTTNSGNLIVQATVGGGYGDIYGTTFKYNDNGRMVVDKQGRPQASDEKVYLGNYQPDWSGGFSNTFKYKNLSLRFLIDGRFGGELYSGTDSGLDASGVTERTLKYREDGVVVDGVWLDDDGSYVENTTRISSGDYFGAISSIASEYVYDATNVRLREVSLTYNIPKRILEETFVQNASLSLIGRNLFFIYKEMDNFDPESSFSTSNFSQGVLWYNLPTTRSLGFNLNVKF</sequence>
<dbReference type="NCBIfam" id="TIGR04056">
    <property type="entry name" value="OMP_RagA_SusC"/>
    <property type="match status" value="1"/>
</dbReference>
<keyword evidence="10" id="KW-1185">Reference proteome</keyword>
<gene>
    <name evidence="9" type="ORF">DDZ16_00970</name>
</gene>
<keyword evidence="4 7" id="KW-0812">Transmembrane</keyword>
<dbReference type="InterPro" id="IPR037066">
    <property type="entry name" value="Plug_dom_sf"/>
</dbReference>
<dbReference type="OrthoDB" id="9768177at2"/>
<keyword evidence="3 7" id="KW-1134">Transmembrane beta strand</keyword>
<dbReference type="PROSITE" id="PS52016">
    <property type="entry name" value="TONB_DEPENDENT_REC_3"/>
    <property type="match status" value="1"/>
</dbReference>
<dbReference type="Pfam" id="PF07715">
    <property type="entry name" value="Plug"/>
    <property type="match status" value="1"/>
</dbReference>
<evidence type="ECO:0000256" key="4">
    <source>
        <dbReference type="ARBA" id="ARBA00022692"/>
    </source>
</evidence>
<dbReference type="GO" id="GO:0009279">
    <property type="term" value="C:cell outer membrane"/>
    <property type="evidence" value="ECO:0007669"/>
    <property type="project" value="UniProtKB-SubCell"/>
</dbReference>
<dbReference type="Proteomes" id="UP000244956">
    <property type="component" value="Unassembled WGS sequence"/>
</dbReference>
<evidence type="ECO:0000259" key="8">
    <source>
        <dbReference type="Pfam" id="PF07715"/>
    </source>
</evidence>
<dbReference type="InterPro" id="IPR023997">
    <property type="entry name" value="TonB-dep_OMP_SusC/RagA_CS"/>
</dbReference>
<dbReference type="NCBIfam" id="TIGR04057">
    <property type="entry name" value="SusC_RagA_signa"/>
    <property type="match status" value="1"/>
</dbReference>
<dbReference type="InterPro" id="IPR012910">
    <property type="entry name" value="Plug_dom"/>
</dbReference>
<dbReference type="InterPro" id="IPR039426">
    <property type="entry name" value="TonB-dep_rcpt-like"/>
</dbReference>